<evidence type="ECO:0000313" key="3">
    <source>
        <dbReference type="Proteomes" id="UP001607302"/>
    </source>
</evidence>
<evidence type="ECO:0000313" key="2">
    <source>
        <dbReference type="EMBL" id="KAL2732133.1"/>
    </source>
</evidence>
<gene>
    <name evidence="2" type="ORF">V1478_004317</name>
</gene>
<dbReference type="EMBL" id="JAUDFV010000094">
    <property type="protein sequence ID" value="KAL2732133.1"/>
    <property type="molecule type" value="Genomic_DNA"/>
</dbReference>
<proteinExistence type="predicted"/>
<feature type="region of interest" description="Disordered" evidence="1">
    <location>
        <begin position="26"/>
        <end position="95"/>
    </location>
</feature>
<name>A0ABD2BH97_VESSQ</name>
<dbReference type="AlphaFoldDB" id="A0ABD2BH97"/>
<sequence length="95" mass="11099">MFSYNTSVHEDRQYTPSKIVFGRLVRTPNDPSGNNLRNETSTQFEPDKRKIKILLRKEAKPNNVQTRRKRIPSKGLKKKGNLKPMQRSPNGKYSR</sequence>
<reference evidence="2 3" key="1">
    <citation type="journal article" date="2024" name="Ann. Entomol. Soc. Am.">
        <title>Genomic analyses of the southern and eastern yellowjacket wasps (Hymenoptera: Vespidae) reveal evolutionary signatures of social life.</title>
        <authorList>
            <person name="Catto M.A."/>
            <person name="Caine P.B."/>
            <person name="Orr S.E."/>
            <person name="Hunt B.G."/>
            <person name="Goodisman M.A.D."/>
        </authorList>
    </citation>
    <scope>NUCLEOTIDE SEQUENCE [LARGE SCALE GENOMIC DNA]</scope>
    <source>
        <strain evidence="2">233</strain>
        <tissue evidence="2">Head and thorax</tissue>
    </source>
</reference>
<keyword evidence="3" id="KW-1185">Reference proteome</keyword>
<protein>
    <submittedName>
        <fullName evidence="2">Biogenesis of lysosome-related organelles complex 1 subunit 2-like</fullName>
    </submittedName>
</protein>
<feature type="compositionally biased region" description="Basic residues" evidence="1">
    <location>
        <begin position="66"/>
        <end position="81"/>
    </location>
</feature>
<organism evidence="2 3">
    <name type="scientific">Vespula squamosa</name>
    <name type="common">Southern yellow jacket</name>
    <name type="synonym">Wasp</name>
    <dbReference type="NCBI Taxonomy" id="30214"/>
    <lineage>
        <taxon>Eukaryota</taxon>
        <taxon>Metazoa</taxon>
        <taxon>Ecdysozoa</taxon>
        <taxon>Arthropoda</taxon>
        <taxon>Hexapoda</taxon>
        <taxon>Insecta</taxon>
        <taxon>Pterygota</taxon>
        <taxon>Neoptera</taxon>
        <taxon>Endopterygota</taxon>
        <taxon>Hymenoptera</taxon>
        <taxon>Apocrita</taxon>
        <taxon>Aculeata</taxon>
        <taxon>Vespoidea</taxon>
        <taxon>Vespidae</taxon>
        <taxon>Vespinae</taxon>
        <taxon>Vespula</taxon>
    </lineage>
</organism>
<accession>A0ABD2BH97</accession>
<evidence type="ECO:0000256" key="1">
    <source>
        <dbReference type="SAM" id="MobiDB-lite"/>
    </source>
</evidence>
<dbReference type="Proteomes" id="UP001607302">
    <property type="component" value="Unassembled WGS sequence"/>
</dbReference>
<comment type="caution">
    <text evidence="2">The sequence shown here is derived from an EMBL/GenBank/DDBJ whole genome shotgun (WGS) entry which is preliminary data.</text>
</comment>
<feature type="compositionally biased region" description="Polar residues" evidence="1">
    <location>
        <begin position="29"/>
        <end position="44"/>
    </location>
</feature>